<dbReference type="Proteomes" id="UP001597201">
    <property type="component" value="Unassembled WGS sequence"/>
</dbReference>
<organism evidence="4 5">
    <name type="scientific">Namhaeicola litoreus</name>
    <dbReference type="NCBI Taxonomy" id="1052145"/>
    <lineage>
        <taxon>Bacteria</taxon>
        <taxon>Pseudomonadati</taxon>
        <taxon>Bacteroidota</taxon>
        <taxon>Flavobacteriia</taxon>
        <taxon>Flavobacteriales</taxon>
        <taxon>Flavobacteriaceae</taxon>
        <taxon>Namhaeicola</taxon>
    </lineage>
</organism>
<keyword evidence="5" id="KW-1185">Reference proteome</keyword>
<dbReference type="InterPro" id="IPR011008">
    <property type="entry name" value="Dimeric_a/b-barrel"/>
</dbReference>
<feature type="signal peptide" evidence="2">
    <location>
        <begin position="1"/>
        <end position="19"/>
    </location>
</feature>
<name>A0ABW3Y142_9FLAO</name>
<dbReference type="Gene3D" id="3.30.70.1060">
    <property type="entry name" value="Dimeric alpha+beta barrel"/>
    <property type="match status" value="1"/>
</dbReference>
<gene>
    <name evidence="4" type="ORF">ACFQ39_07895</name>
</gene>
<dbReference type="EMBL" id="JBHTMY010000003">
    <property type="protein sequence ID" value="MFD1315531.1"/>
    <property type="molecule type" value="Genomic_DNA"/>
</dbReference>
<evidence type="ECO:0000259" key="3">
    <source>
        <dbReference type="Pfam" id="PF03795"/>
    </source>
</evidence>
<evidence type="ECO:0000313" key="4">
    <source>
        <dbReference type="EMBL" id="MFD1315531.1"/>
    </source>
</evidence>
<dbReference type="SUPFAM" id="SSF54909">
    <property type="entry name" value="Dimeric alpha+beta barrel"/>
    <property type="match status" value="1"/>
</dbReference>
<evidence type="ECO:0000256" key="2">
    <source>
        <dbReference type="SAM" id="SignalP"/>
    </source>
</evidence>
<evidence type="ECO:0000256" key="1">
    <source>
        <dbReference type="ARBA" id="ARBA00007689"/>
    </source>
</evidence>
<comment type="caution">
    <text evidence="4">The sequence shown here is derived from an EMBL/GenBank/DDBJ whole genome shotgun (WGS) entry which is preliminary data.</text>
</comment>
<protein>
    <submittedName>
        <fullName evidence="4">YciI family protein</fullName>
    </submittedName>
</protein>
<keyword evidence="2" id="KW-0732">Signal</keyword>
<feature type="domain" description="YCII-related" evidence="3">
    <location>
        <begin position="60"/>
        <end position="124"/>
    </location>
</feature>
<dbReference type="InterPro" id="IPR005545">
    <property type="entry name" value="YCII"/>
</dbReference>
<sequence length="151" mass="17102">MKLISTFLIIFLFSYFVHAQTEVSGYDQKLANELKADDYGMKTYVMAFLKSGPNRSKDSITRVKLQRAHLDNITKMAKEGTLVLAGPFLDDGEFRGIYIFNVETVEEAKKLTETDPLIKSGGLIMELHPWYGSAAVQKIGEIHKKIQKKEI</sequence>
<dbReference type="Pfam" id="PF03795">
    <property type="entry name" value="YCII"/>
    <property type="match status" value="1"/>
</dbReference>
<accession>A0ABW3Y142</accession>
<proteinExistence type="inferred from homology"/>
<dbReference type="RefSeq" id="WP_377177800.1">
    <property type="nucleotide sequence ID" value="NZ_JBHTMY010000003.1"/>
</dbReference>
<comment type="similarity">
    <text evidence="1">Belongs to the YciI family.</text>
</comment>
<feature type="chain" id="PRO_5045339720" evidence="2">
    <location>
        <begin position="20"/>
        <end position="151"/>
    </location>
</feature>
<evidence type="ECO:0000313" key="5">
    <source>
        <dbReference type="Proteomes" id="UP001597201"/>
    </source>
</evidence>
<reference evidence="5" key="1">
    <citation type="journal article" date="2019" name="Int. J. Syst. Evol. Microbiol.">
        <title>The Global Catalogue of Microorganisms (GCM) 10K type strain sequencing project: providing services to taxonomists for standard genome sequencing and annotation.</title>
        <authorList>
            <consortium name="The Broad Institute Genomics Platform"/>
            <consortium name="The Broad Institute Genome Sequencing Center for Infectious Disease"/>
            <person name="Wu L."/>
            <person name="Ma J."/>
        </authorList>
    </citation>
    <scope>NUCLEOTIDE SEQUENCE [LARGE SCALE GENOMIC DNA]</scope>
    <source>
        <strain evidence="5">CCUG 61485</strain>
    </source>
</reference>